<dbReference type="Gene3D" id="3.40.50.720">
    <property type="entry name" value="NAD(P)-binding Rossmann-like Domain"/>
    <property type="match status" value="1"/>
</dbReference>
<sequence>MKVLVTGAAGFIGAHCVRRLLLDGHEVIGLDNFNDYYAPALKEDRVRWVCQEAGDFPLRRLDLGDAVGIADLFASQRPEVVVHLAAQAGVRHSLSHPQDYVQSNLAGFLNILEGCRQQPVQHLIYASSSSVYGANQHTPYSVQDNVDHPLSLYAASKKANELMAHSYSHLFGIPATGLRFFTVYGPWGRPDMSPIQFAQAIVEGRPLRLFNHGQHRRDFTYIDDIIEGLVRLLTQPPQPDPHWDRERPHAESSMAPWRLYNIGGHRPIALTDYIDTLERHLGRKAQRELLPLQPGDVLDTYADVSELQRDTGFQPQVSLEEGLARFVSWFCHYYRIGSPDAAALSSAAMAGDLPHEVMRNECPGKLVPTTQLRQG</sequence>
<accession>A0A0C4WTI7</accession>
<evidence type="ECO:0000313" key="3">
    <source>
        <dbReference type="EMBL" id="AJE22960.1"/>
    </source>
</evidence>
<keyword evidence="4" id="KW-1185">Reference proteome</keyword>
<dbReference type="RefSeq" id="WP_039806248.1">
    <property type="nucleotide sequence ID" value="NZ_CP010415.1"/>
</dbReference>
<dbReference type="STRING" id="1328314.Achr_35640"/>
<dbReference type="EMBL" id="CP010415">
    <property type="protein sequence ID" value="AJE22960.1"/>
    <property type="molecule type" value="Genomic_DNA"/>
</dbReference>
<dbReference type="SUPFAM" id="SSF51735">
    <property type="entry name" value="NAD(P)-binding Rossmann-fold domains"/>
    <property type="match status" value="1"/>
</dbReference>
<keyword evidence="1" id="KW-0520">NAD</keyword>
<dbReference type="AlphaFoldDB" id="A0A0C4WTI7"/>
<proteinExistence type="predicted"/>
<dbReference type="PRINTS" id="PR01713">
    <property type="entry name" value="NUCEPIMERASE"/>
</dbReference>
<reference evidence="3 4" key="1">
    <citation type="journal article" date="2015" name="PLoS ONE">
        <title>Azotobacter Genomes: The Genome of Azotobacter chroococcum NCIMB 8003 (ATCC 4412).</title>
        <authorList>
            <person name="Robson R.L."/>
            <person name="Jones R."/>
            <person name="Robson R.M."/>
            <person name="Schwartz A."/>
            <person name="Richardson T.H."/>
        </authorList>
    </citation>
    <scope>NUCLEOTIDE SEQUENCE [LARGE SCALE GENOMIC DNA]</scope>
    <source>
        <strain evidence="3 4">NCIMB 8003</strain>
    </source>
</reference>
<protein>
    <submittedName>
        <fullName evidence="3">NAD-dependent epimerase/dehydratase</fullName>
    </submittedName>
</protein>
<gene>
    <name evidence="3" type="ORF">Achr_35640</name>
</gene>
<feature type="domain" description="NAD-dependent epimerase/dehydratase" evidence="2">
    <location>
        <begin position="3"/>
        <end position="238"/>
    </location>
</feature>
<dbReference type="KEGG" id="acx:Achr_35640"/>
<dbReference type="HOGENOM" id="CLU_007383_1_7_6"/>
<name>A0A0C4WTI7_9GAMM</name>
<evidence type="ECO:0000259" key="2">
    <source>
        <dbReference type="Pfam" id="PF01370"/>
    </source>
</evidence>
<dbReference type="InterPro" id="IPR001509">
    <property type="entry name" value="Epimerase_deHydtase"/>
</dbReference>
<dbReference type="InterPro" id="IPR036291">
    <property type="entry name" value="NAD(P)-bd_dom_sf"/>
</dbReference>
<evidence type="ECO:0000313" key="4">
    <source>
        <dbReference type="Proteomes" id="UP000068210"/>
    </source>
</evidence>
<dbReference type="Pfam" id="PF01370">
    <property type="entry name" value="Epimerase"/>
    <property type="match status" value="1"/>
</dbReference>
<evidence type="ECO:0000256" key="1">
    <source>
        <dbReference type="ARBA" id="ARBA00023027"/>
    </source>
</evidence>
<dbReference type="CDD" id="cd05253">
    <property type="entry name" value="UDP_GE_SDE_e"/>
    <property type="match status" value="1"/>
</dbReference>
<dbReference type="Proteomes" id="UP000068210">
    <property type="component" value="Chromosome"/>
</dbReference>
<organism evidence="3 4">
    <name type="scientific">Azotobacter chroococcum NCIMB 8003</name>
    <dbReference type="NCBI Taxonomy" id="1328314"/>
    <lineage>
        <taxon>Bacteria</taxon>
        <taxon>Pseudomonadati</taxon>
        <taxon>Pseudomonadota</taxon>
        <taxon>Gammaproteobacteria</taxon>
        <taxon>Pseudomonadales</taxon>
        <taxon>Pseudomonadaceae</taxon>
        <taxon>Azotobacter</taxon>
    </lineage>
</organism>
<dbReference type="PANTHER" id="PTHR43574">
    <property type="entry name" value="EPIMERASE-RELATED"/>
    <property type="match status" value="1"/>
</dbReference>